<feature type="region of interest" description="Disordered" evidence="1">
    <location>
        <begin position="513"/>
        <end position="543"/>
    </location>
</feature>
<evidence type="ECO:0000256" key="1">
    <source>
        <dbReference type="SAM" id="MobiDB-lite"/>
    </source>
</evidence>
<feature type="compositionally biased region" description="Polar residues" evidence="1">
    <location>
        <begin position="783"/>
        <end position="799"/>
    </location>
</feature>
<dbReference type="OrthoDB" id="168063at2759"/>
<dbReference type="AlphaFoldDB" id="A0A8T1VY01"/>
<evidence type="ECO:0008006" key="4">
    <source>
        <dbReference type="Google" id="ProtNLM"/>
    </source>
</evidence>
<dbReference type="Proteomes" id="UP000694044">
    <property type="component" value="Unassembled WGS sequence"/>
</dbReference>
<name>A0A8T1VY01_9STRA</name>
<accession>A0A8T1VY01</accession>
<evidence type="ECO:0000313" key="3">
    <source>
        <dbReference type="Proteomes" id="UP000694044"/>
    </source>
</evidence>
<proteinExistence type="predicted"/>
<reference evidence="2" key="1">
    <citation type="submission" date="2021-02" db="EMBL/GenBank/DDBJ databases">
        <authorList>
            <person name="Palmer J.M."/>
        </authorList>
    </citation>
    <scope>NUCLEOTIDE SEQUENCE</scope>
    <source>
        <strain evidence="2">SCRP734</strain>
    </source>
</reference>
<dbReference type="EMBL" id="JAGDFM010000105">
    <property type="protein sequence ID" value="KAG7386237.1"/>
    <property type="molecule type" value="Genomic_DNA"/>
</dbReference>
<gene>
    <name evidence="2" type="ORF">PHYPSEUDO_000558</name>
</gene>
<feature type="region of interest" description="Disordered" evidence="1">
    <location>
        <begin position="683"/>
        <end position="723"/>
    </location>
</feature>
<protein>
    <recommendedName>
        <fullName evidence="4">EF-hand domain-containing protein</fullName>
    </recommendedName>
</protein>
<comment type="caution">
    <text evidence="2">The sequence shown here is derived from an EMBL/GenBank/DDBJ whole genome shotgun (WGS) entry which is preliminary data.</text>
</comment>
<sequence length="965" mass="109495">MEERAPRPSCDSGDETTLTWQDRVRRGLTSGDVRVRLHTYSTLSLKCNESKETQKLVGQLFDNGVASRVAACPLLNVLFDDLRSTDRTLRIAAARVLCLMAYENLANQQLIVRSQADRDEEQVGVTVGWVHAFSVPQSLRDRYEAQCEDRGLLSTPSGLVHFVSNLVKDNYASIYSRIGRYYAGGCRDFLPLCWFHALVNDSSEATDMVDVPDPDENLVGFYLVPRQMQFPEQDEDFLQEILASVRTQDELSCLQQVHAAFQHVAFRANEANAATLKTALEGIVARLTASDEEEEAFIVNQRHCNVLRWLSASPERMVTWNELLVWCCTDINANEMLKRFGADACRVVGLAFRKLTLGAEGLQPQKDQATSYVWESTLVGALLDHPDLPHELKANIRNFPCGRITREKKPSSAADAAFERPWEYLLPLALTEIHPVSWGVFLSRWRQSADTKPHQEVPIYHQNERRHHSVGEAADPAVLVARKNALVTLAHNPRIFHSFRDLNQLRKQLPLISNRPPEVNEDDVDFSPSRLRSIKDNQLSEAEERELEEKRKLYRRLQQSTIDLDEVTRQRLEEKREARSKAHEKAAEKRKKAEQLAAQRRHELERTKRDRQVQVQERIRRKEHRWQIRSEVRHERHQRAQWWKQIQHEAGVARQEEFMQRLKEQNESELAMAHNACSKSEPTVTHLSTGALPQRPAVGPPTSERQVSCPRRPLSARTATDPQITRERAHVYGCAVTKVFAARRPQTARADFFSGTPSPRARQQPAGFRRRVRPASGGDSRNDALSESSTPAEPNTSAPRASGVANACETLVMANAAHEVAEQIAIPPVAGPAPEEEAVPPAVIMAQYLALEKEQRLKLHERYCVNRVSHKLTFAVLQQLTHEMRQDAAWHEFLTAAGGPPGTNTNKRNKSKREAKVTYTAFANVASQLGIAMPPKRLQAVARSLDPWKTGFVSWESFYTWWSSQ</sequence>
<feature type="region of interest" description="Disordered" evidence="1">
    <location>
        <begin position="573"/>
        <end position="617"/>
    </location>
</feature>
<organism evidence="2 3">
    <name type="scientific">Phytophthora pseudosyringae</name>
    <dbReference type="NCBI Taxonomy" id="221518"/>
    <lineage>
        <taxon>Eukaryota</taxon>
        <taxon>Sar</taxon>
        <taxon>Stramenopiles</taxon>
        <taxon>Oomycota</taxon>
        <taxon>Peronosporomycetes</taxon>
        <taxon>Peronosporales</taxon>
        <taxon>Peronosporaceae</taxon>
        <taxon>Phytophthora</taxon>
    </lineage>
</organism>
<keyword evidence="3" id="KW-1185">Reference proteome</keyword>
<evidence type="ECO:0000313" key="2">
    <source>
        <dbReference type="EMBL" id="KAG7386237.1"/>
    </source>
</evidence>
<feature type="region of interest" description="Disordered" evidence="1">
    <location>
        <begin position="750"/>
        <end position="801"/>
    </location>
</feature>